<dbReference type="STRING" id="472963.BKP45_16015"/>
<sequence length="64" mass="7288">MITPTNGLDIKPSYKLANNLFDIVPKIKSPSIDSLWKKAILGLIFVVKYIEMGFLFYKENLPLS</sequence>
<name>A0A1S2M3Z1_9BACI</name>
<evidence type="ECO:0000313" key="2">
    <source>
        <dbReference type="Proteomes" id="UP000180057"/>
    </source>
</evidence>
<proteinExistence type="predicted"/>
<evidence type="ECO:0000313" key="1">
    <source>
        <dbReference type="EMBL" id="OIJ18637.1"/>
    </source>
</evidence>
<dbReference type="AlphaFoldDB" id="A0A1S2M3Z1"/>
<gene>
    <name evidence="1" type="ORF">BKP45_16015</name>
</gene>
<protein>
    <submittedName>
        <fullName evidence="1">Uncharacterized protein</fullName>
    </submittedName>
</protein>
<reference evidence="1 2" key="1">
    <citation type="submission" date="2016-10" db="EMBL/GenBank/DDBJ databases">
        <title>Draft genome sequences of four alkaliphilic bacteria belonging to the Anaerobacillus genus.</title>
        <authorList>
            <person name="Bassil N.M."/>
            <person name="Lloyd J.R."/>
        </authorList>
    </citation>
    <scope>NUCLEOTIDE SEQUENCE [LARGE SCALE GENOMIC DNA]</scope>
    <source>
        <strain evidence="1 2">DSM 22531</strain>
    </source>
</reference>
<comment type="caution">
    <text evidence="1">The sequence shown here is derived from an EMBL/GenBank/DDBJ whole genome shotgun (WGS) entry which is preliminary data.</text>
</comment>
<organism evidence="1 2">
    <name type="scientific">Anaerobacillus alkalidiazotrophicus</name>
    <dbReference type="NCBI Taxonomy" id="472963"/>
    <lineage>
        <taxon>Bacteria</taxon>
        <taxon>Bacillati</taxon>
        <taxon>Bacillota</taxon>
        <taxon>Bacilli</taxon>
        <taxon>Bacillales</taxon>
        <taxon>Bacillaceae</taxon>
        <taxon>Anaerobacillus</taxon>
    </lineage>
</organism>
<keyword evidence="2" id="KW-1185">Reference proteome</keyword>
<accession>A0A1S2M3Z1</accession>
<dbReference type="Proteomes" id="UP000180057">
    <property type="component" value="Unassembled WGS sequence"/>
</dbReference>
<dbReference type="EMBL" id="MLQS01000029">
    <property type="protein sequence ID" value="OIJ18637.1"/>
    <property type="molecule type" value="Genomic_DNA"/>
</dbReference>